<name>A0A2M3ZMD7_9DIPT</name>
<feature type="chain" id="PRO_5014856712" description="Secreted peptide" evidence="1">
    <location>
        <begin position="25"/>
        <end position="77"/>
    </location>
</feature>
<reference evidence="2" key="1">
    <citation type="submission" date="2018-01" db="EMBL/GenBank/DDBJ databases">
        <title>An insight into the sialome of Amazonian anophelines.</title>
        <authorList>
            <person name="Ribeiro J.M."/>
            <person name="Scarpassa V."/>
            <person name="Calvo E."/>
        </authorList>
    </citation>
    <scope>NUCLEOTIDE SEQUENCE</scope>
    <source>
        <tissue evidence="2">Salivary glands</tissue>
    </source>
</reference>
<dbReference type="AlphaFoldDB" id="A0A2M3ZMD7"/>
<organism evidence="2">
    <name type="scientific">Anopheles braziliensis</name>
    <dbReference type="NCBI Taxonomy" id="58242"/>
    <lineage>
        <taxon>Eukaryota</taxon>
        <taxon>Metazoa</taxon>
        <taxon>Ecdysozoa</taxon>
        <taxon>Arthropoda</taxon>
        <taxon>Hexapoda</taxon>
        <taxon>Insecta</taxon>
        <taxon>Pterygota</taxon>
        <taxon>Neoptera</taxon>
        <taxon>Endopterygota</taxon>
        <taxon>Diptera</taxon>
        <taxon>Nematocera</taxon>
        <taxon>Culicoidea</taxon>
        <taxon>Culicidae</taxon>
        <taxon>Anophelinae</taxon>
        <taxon>Anopheles</taxon>
    </lineage>
</organism>
<proteinExistence type="predicted"/>
<evidence type="ECO:0000256" key="1">
    <source>
        <dbReference type="SAM" id="SignalP"/>
    </source>
</evidence>
<keyword evidence="1" id="KW-0732">Signal</keyword>
<sequence length="77" mass="8680">MEMISVWFTALSLVFFSRLPVLQAHAQREGSDTRHQGALYVALAFPYLPSALCAGANYIRFVSCYFPPFSLLPLQPR</sequence>
<evidence type="ECO:0000313" key="2">
    <source>
        <dbReference type="EMBL" id="MBW29578.1"/>
    </source>
</evidence>
<accession>A0A2M3ZMD7</accession>
<evidence type="ECO:0008006" key="3">
    <source>
        <dbReference type="Google" id="ProtNLM"/>
    </source>
</evidence>
<feature type="signal peptide" evidence="1">
    <location>
        <begin position="1"/>
        <end position="24"/>
    </location>
</feature>
<protein>
    <recommendedName>
        <fullName evidence="3">Secreted peptide</fullName>
    </recommendedName>
</protein>
<dbReference type="EMBL" id="GGFM01008827">
    <property type="protein sequence ID" value="MBW29578.1"/>
    <property type="molecule type" value="Transcribed_RNA"/>
</dbReference>